<accession>A0A5C5YEF0</accession>
<feature type="compositionally biased region" description="Polar residues" evidence="1">
    <location>
        <begin position="516"/>
        <end position="535"/>
    </location>
</feature>
<dbReference type="EMBL" id="SJPK01000002">
    <property type="protein sequence ID" value="TWT74126.1"/>
    <property type="molecule type" value="Genomic_DNA"/>
</dbReference>
<keyword evidence="3" id="KW-1185">Reference proteome</keyword>
<dbReference type="Proteomes" id="UP000318053">
    <property type="component" value="Unassembled WGS sequence"/>
</dbReference>
<dbReference type="AlphaFoldDB" id="A0A5C5YEF0"/>
<evidence type="ECO:0000256" key="1">
    <source>
        <dbReference type="SAM" id="MobiDB-lite"/>
    </source>
</evidence>
<sequence length="643" mass="72737">MDIALSYGICLAKLLHRKRSGWISFGLAQSNNPAGGLLPPHGEKIDLPVRMLLSTMATTSSTMKLTVMNIMQKKHLASLFTRSNGAALLASLMAAGIPAASAQDACCFQPAYRLECETVMQPETVERTRVTYETKMVEEEVTSFRPVLRTRTEERTYKVARPVTETSYREERYTIYRPVTETSYRDETVTQTRYVNETAEREEQVTTYRPVTETQMYQQQYTVQRPVTETQMVQRQYTVQRPVVETQYQSETVTSFRPVTTTRQQTIDAGGFVPQTTVTPGAVQNTMAWNPRAYAVPGPLGIFARVKGAPVMAQTFTPPTTQTQMVYRPNYITQDIAQTSFVPQSRQVQRPVQVTRMQSEVVTQNVPVQVQRMQSEVVTQNVPVQKTRMVPETTTRKVPYTIRRPITETTTRKVPVEHKRWVAEQRIRKVPVQSTRMVYETKTEPITVKYYEQEEVRRKVMRPVTVAKYEPYTVQRMVPRRVVQRIPLSYVDPFSSAISSGYSSFSPVIESTTECVPFESSSVQEPSDSVRSNRVSPDDGDSVLEAPAQNDSDVPQSRMGRVEIDAPERGSEGTPSSSDRDADGGYGSEDEPQTLPDPRDANPVETPELGARQTGWQSRNSVSNPVRPIAHRVQWNPTFAREI</sequence>
<feature type="compositionally biased region" description="Basic and acidic residues" evidence="1">
    <location>
        <begin position="560"/>
        <end position="571"/>
    </location>
</feature>
<evidence type="ECO:0000313" key="3">
    <source>
        <dbReference type="Proteomes" id="UP000318053"/>
    </source>
</evidence>
<evidence type="ECO:0000313" key="2">
    <source>
        <dbReference type="EMBL" id="TWT74126.1"/>
    </source>
</evidence>
<dbReference type="InterPro" id="IPR011521">
    <property type="entry name" value="YTV"/>
</dbReference>
<protein>
    <recommendedName>
        <fullName evidence="4">YTV domain protein</fullName>
    </recommendedName>
</protein>
<gene>
    <name evidence="2" type="ORF">CA85_10120</name>
</gene>
<organism evidence="2 3">
    <name type="scientific">Allorhodopirellula solitaria</name>
    <dbReference type="NCBI Taxonomy" id="2527987"/>
    <lineage>
        <taxon>Bacteria</taxon>
        <taxon>Pseudomonadati</taxon>
        <taxon>Planctomycetota</taxon>
        <taxon>Planctomycetia</taxon>
        <taxon>Pirellulales</taxon>
        <taxon>Pirellulaceae</taxon>
        <taxon>Allorhodopirellula</taxon>
    </lineage>
</organism>
<dbReference type="Pfam" id="PF07639">
    <property type="entry name" value="YTV"/>
    <property type="match status" value="2"/>
</dbReference>
<feature type="compositionally biased region" description="Polar residues" evidence="1">
    <location>
        <begin position="614"/>
        <end position="624"/>
    </location>
</feature>
<evidence type="ECO:0008006" key="4">
    <source>
        <dbReference type="Google" id="ProtNLM"/>
    </source>
</evidence>
<proteinExistence type="predicted"/>
<reference evidence="2 3" key="1">
    <citation type="submission" date="2019-02" db="EMBL/GenBank/DDBJ databases">
        <title>Deep-cultivation of Planctomycetes and their phenomic and genomic characterization uncovers novel biology.</title>
        <authorList>
            <person name="Wiegand S."/>
            <person name="Jogler M."/>
            <person name="Boedeker C."/>
            <person name="Pinto D."/>
            <person name="Vollmers J."/>
            <person name="Rivas-Marin E."/>
            <person name="Kohn T."/>
            <person name="Peeters S.H."/>
            <person name="Heuer A."/>
            <person name="Rast P."/>
            <person name="Oberbeckmann S."/>
            <person name="Bunk B."/>
            <person name="Jeske O."/>
            <person name="Meyerdierks A."/>
            <person name="Storesund J.E."/>
            <person name="Kallscheuer N."/>
            <person name="Luecker S."/>
            <person name="Lage O.M."/>
            <person name="Pohl T."/>
            <person name="Merkel B.J."/>
            <person name="Hornburger P."/>
            <person name="Mueller R.-W."/>
            <person name="Bruemmer F."/>
            <person name="Labrenz M."/>
            <person name="Spormann A.M."/>
            <person name="Op Den Camp H."/>
            <person name="Overmann J."/>
            <person name="Amann R."/>
            <person name="Jetten M.S.M."/>
            <person name="Mascher T."/>
            <person name="Medema M.H."/>
            <person name="Devos D.P."/>
            <person name="Kaster A.-K."/>
            <person name="Ovreas L."/>
            <person name="Rohde M."/>
            <person name="Galperin M.Y."/>
            <person name="Jogler C."/>
        </authorList>
    </citation>
    <scope>NUCLEOTIDE SEQUENCE [LARGE SCALE GENOMIC DNA]</scope>
    <source>
        <strain evidence="2 3">CA85</strain>
    </source>
</reference>
<name>A0A5C5YEF0_9BACT</name>
<comment type="caution">
    <text evidence="2">The sequence shown here is derived from an EMBL/GenBank/DDBJ whole genome shotgun (WGS) entry which is preliminary data.</text>
</comment>
<feature type="region of interest" description="Disordered" evidence="1">
    <location>
        <begin position="516"/>
        <end position="625"/>
    </location>
</feature>